<dbReference type="Proteomes" id="UP001410795">
    <property type="component" value="Unassembled WGS sequence"/>
</dbReference>
<accession>A0ABP7BNQ0</accession>
<name>A0ABP7BNQ0_9MICO</name>
<keyword evidence="2" id="KW-0472">Membrane</keyword>
<evidence type="ECO:0008006" key="5">
    <source>
        <dbReference type="Google" id="ProtNLM"/>
    </source>
</evidence>
<keyword evidence="2" id="KW-0812">Transmembrane</keyword>
<comment type="caution">
    <text evidence="3">The sequence shown here is derived from an EMBL/GenBank/DDBJ whole genome shotgun (WGS) entry which is preliminary data.</text>
</comment>
<feature type="compositionally biased region" description="Basic and acidic residues" evidence="1">
    <location>
        <begin position="1"/>
        <end position="10"/>
    </location>
</feature>
<keyword evidence="4" id="KW-1185">Reference proteome</keyword>
<protein>
    <recommendedName>
        <fullName evidence="5">Peptidoglycan binding-like domain-containing protein</fullName>
    </recommendedName>
</protein>
<feature type="region of interest" description="Disordered" evidence="1">
    <location>
        <begin position="1"/>
        <end position="50"/>
    </location>
</feature>
<evidence type="ECO:0000313" key="4">
    <source>
        <dbReference type="Proteomes" id="UP001410795"/>
    </source>
</evidence>
<keyword evidence="2" id="KW-1133">Transmembrane helix</keyword>
<dbReference type="Gene3D" id="2.40.420.20">
    <property type="match status" value="1"/>
</dbReference>
<gene>
    <name evidence="3" type="ORF">GCM10022202_29320</name>
</gene>
<feature type="region of interest" description="Disordered" evidence="1">
    <location>
        <begin position="443"/>
        <end position="462"/>
    </location>
</feature>
<dbReference type="RefSeq" id="WP_246604085.1">
    <property type="nucleotide sequence ID" value="NZ_BAAAYV010000019.1"/>
</dbReference>
<feature type="transmembrane region" description="Helical" evidence="2">
    <location>
        <begin position="88"/>
        <end position="111"/>
    </location>
</feature>
<dbReference type="EMBL" id="BAAAYV010000019">
    <property type="protein sequence ID" value="GAA3665348.1"/>
    <property type="molecule type" value="Genomic_DNA"/>
</dbReference>
<evidence type="ECO:0000256" key="1">
    <source>
        <dbReference type="SAM" id="MobiDB-lite"/>
    </source>
</evidence>
<sequence length="567" mass="57721">MRRRKGGAEEPRDDETAATSDAAATDPAATDPGEAASAGTVAASPAAGSAETQILPLGDEPPADDEVATTRGASRAGGWGRVFRGNRVLWTIAGVAVLSLAAGLVLGRFVVSPADAAEEVPAPGLVTVPVEYGALSNDVTVRGDVGYVDATELTLDTSSFDGPAVVTGQVPEAGAELKPLSIALEVAGRPVLVLPGELPAYRTLRIGVAGPDVIQLKEALAAVGIEPGDRGSNVFDQATADAVGRLYTDAGYPAPPAPEGANEALRSAEDGVRAADSAVADAEKTLAQAGSGVSEVEVKELDNAVAAAQRELDAAKAAKPRDGLRIGAAGDALALAQLQRKALDAPRDTSAEQAALTSAQEQRTAAQEQLESARIEVQPYLPASEVLYLAELPRRVDAINVKRGDTLGGAAMTVSGATVSVKGSIAETDADLIEPDAAAVFDLPDGSQHPAKVTSVEKGEDGGRWSVTLEPEPLTPEQIAEVQGTNVRITIPVGSTEGEVLSVPYAALTAGPGGESRVEVVTGDPRDGEDAQTRLVTVETGLAADGYVEVKPTSDELAEGDLVVVGS</sequence>
<proteinExistence type="predicted"/>
<organism evidence="3 4">
    <name type="scientific">Microbacterium marinilacus</name>
    <dbReference type="NCBI Taxonomy" id="415209"/>
    <lineage>
        <taxon>Bacteria</taxon>
        <taxon>Bacillati</taxon>
        <taxon>Actinomycetota</taxon>
        <taxon>Actinomycetes</taxon>
        <taxon>Micrococcales</taxon>
        <taxon>Microbacteriaceae</taxon>
        <taxon>Microbacterium</taxon>
    </lineage>
</organism>
<feature type="region of interest" description="Disordered" evidence="1">
    <location>
        <begin position="344"/>
        <end position="367"/>
    </location>
</feature>
<evidence type="ECO:0000256" key="2">
    <source>
        <dbReference type="SAM" id="Phobius"/>
    </source>
</evidence>
<reference evidence="4" key="1">
    <citation type="journal article" date="2019" name="Int. J. Syst. Evol. Microbiol.">
        <title>The Global Catalogue of Microorganisms (GCM) 10K type strain sequencing project: providing services to taxonomists for standard genome sequencing and annotation.</title>
        <authorList>
            <consortium name="The Broad Institute Genomics Platform"/>
            <consortium name="The Broad Institute Genome Sequencing Center for Infectious Disease"/>
            <person name="Wu L."/>
            <person name="Ma J."/>
        </authorList>
    </citation>
    <scope>NUCLEOTIDE SEQUENCE [LARGE SCALE GENOMIC DNA]</scope>
    <source>
        <strain evidence="4">JCM 16546</strain>
    </source>
</reference>
<feature type="compositionally biased region" description="Polar residues" evidence="1">
    <location>
        <begin position="351"/>
        <end position="367"/>
    </location>
</feature>
<evidence type="ECO:0000313" key="3">
    <source>
        <dbReference type="EMBL" id="GAA3665348.1"/>
    </source>
</evidence>
<feature type="compositionally biased region" description="Low complexity" evidence="1">
    <location>
        <begin position="17"/>
        <end position="50"/>
    </location>
</feature>